<evidence type="ECO:0000256" key="1">
    <source>
        <dbReference type="SAM" id="MobiDB-lite"/>
    </source>
</evidence>
<organism evidence="2 3">
    <name type="scientific">Ancylostoma ceylanicum</name>
    <dbReference type="NCBI Taxonomy" id="53326"/>
    <lineage>
        <taxon>Eukaryota</taxon>
        <taxon>Metazoa</taxon>
        <taxon>Ecdysozoa</taxon>
        <taxon>Nematoda</taxon>
        <taxon>Chromadorea</taxon>
        <taxon>Rhabditida</taxon>
        <taxon>Rhabditina</taxon>
        <taxon>Rhabditomorpha</taxon>
        <taxon>Strongyloidea</taxon>
        <taxon>Ancylostomatidae</taxon>
        <taxon>Ancylostomatinae</taxon>
        <taxon>Ancylostoma</taxon>
    </lineage>
</organism>
<accession>A0A016W403</accession>
<gene>
    <name evidence="2" type="primary">Acey_s0001.g458</name>
    <name evidence="2" type="ORF">Y032_0001g458</name>
</gene>
<feature type="region of interest" description="Disordered" evidence="1">
    <location>
        <begin position="1"/>
        <end position="100"/>
    </location>
</feature>
<evidence type="ECO:0000313" key="3">
    <source>
        <dbReference type="Proteomes" id="UP000024635"/>
    </source>
</evidence>
<evidence type="ECO:0000313" key="2">
    <source>
        <dbReference type="EMBL" id="EYC34534.1"/>
    </source>
</evidence>
<protein>
    <submittedName>
        <fullName evidence="2">Uncharacterized protein</fullName>
    </submittedName>
</protein>
<proteinExistence type="predicted"/>
<name>A0A016W403_9BILA</name>
<sequence>MVSDKRWDGHCPTPSKSYQFYELPSSGSNQTRRRAALGRAGFHALHANRSPRPRPASWGGERRPPPPQIRSTIPCALQRRPAARRVDARRRASTLQEAEPDRLLRASKGVVMRRFV</sequence>
<dbReference type="EMBL" id="JARK01001337">
    <property type="protein sequence ID" value="EYC34534.1"/>
    <property type="molecule type" value="Genomic_DNA"/>
</dbReference>
<reference evidence="3" key="1">
    <citation type="journal article" date="2015" name="Nat. Genet.">
        <title>The genome and transcriptome of the zoonotic hookworm Ancylostoma ceylanicum identify infection-specific gene families.</title>
        <authorList>
            <person name="Schwarz E.M."/>
            <person name="Hu Y."/>
            <person name="Antoshechkin I."/>
            <person name="Miller M.M."/>
            <person name="Sternberg P.W."/>
            <person name="Aroian R.V."/>
        </authorList>
    </citation>
    <scope>NUCLEOTIDE SEQUENCE</scope>
    <source>
        <strain evidence="3">HY135</strain>
    </source>
</reference>
<comment type="caution">
    <text evidence="2">The sequence shown here is derived from an EMBL/GenBank/DDBJ whole genome shotgun (WGS) entry which is preliminary data.</text>
</comment>
<keyword evidence="3" id="KW-1185">Reference proteome</keyword>
<dbReference type="Proteomes" id="UP000024635">
    <property type="component" value="Unassembled WGS sequence"/>
</dbReference>
<dbReference type="AlphaFoldDB" id="A0A016W403"/>